<proteinExistence type="inferred from homology"/>
<evidence type="ECO:0000256" key="9">
    <source>
        <dbReference type="ARBA" id="ARBA00022692"/>
    </source>
</evidence>
<dbReference type="GO" id="GO:0008168">
    <property type="term" value="F:methyltransferase activity"/>
    <property type="evidence" value="ECO:0007669"/>
    <property type="project" value="UniProtKB-KW"/>
</dbReference>
<dbReference type="KEGG" id="awd:AWOD_I_0409"/>
<dbReference type="GeneID" id="28539942"/>
<dbReference type="PANTHER" id="PTHR30487">
    <property type="entry name" value="TYPE 4 PREPILIN-LIKE PROTEINS LEADER PEPTIDE-PROCESSING ENZYME"/>
    <property type="match status" value="1"/>
</dbReference>
<dbReference type="InterPro" id="IPR014032">
    <property type="entry name" value="Peptidase_A24A_bac"/>
</dbReference>
<dbReference type="STRING" id="80852.AWOD_I_0409"/>
<dbReference type="GO" id="GO:0005886">
    <property type="term" value="C:plasma membrane"/>
    <property type="evidence" value="ECO:0007669"/>
    <property type="project" value="UniProtKB-SubCell"/>
</dbReference>
<keyword evidence="4" id="KW-0997">Cell inner membrane</keyword>
<comment type="function">
    <text evidence="18">Plays an essential role in type IV pili and type II pseudopili formation by proteolytically removing the leader sequence from substrate proteins and subsequently monomethylating the alpha-amino group of the newly exposed N-terminal phenylalanine.</text>
</comment>
<evidence type="ECO:0000256" key="3">
    <source>
        <dbReference type="ARBA" id="ARBA00022475"/>
    </source>
</evidence>
<keyword evidence="13 18" id="KW-0511">Multifunctional enzyme</keyword>
<dbReference type="AlphaFoldDB" id="A0A090IMK3"/>
<feature type="transmembrane region" description="Helical" evidence="19">
    <location>
        <begin position="222"/>
        <end position="252"/>
    </location>
</feature>
<comment type="catalytic activity">
    <reaction evidence="14 18">
        <text>Typically cleaves a -Gly-|-Phe- bond to release an N-terminal, basic peptide of 5-8 residues from type IV prepilin, and then N-methylates the new N-terminal amino group, the methyl donor being S-adenosyl-L-methionine.</text>
        <dbReference type="EC" id="3.4.23.43"/>
    </reaction>
</comment>
<keyword evidence="7 18" id="KW-0808">Transferase</keyword>
<keyword evidence="12 19" id="KW-0472">Membrane</keyword>
<keyword evidence="6 18" id="KW-0645">Protease</keyword>
<evidence type="ECO:0000256" key="4">
    <source>
        <dbReference type="ARBA" id="ARBA00022519"/>
    </source>
</evidence>
<dbReference type="Pfam" id="PF06750">
    <property type="entry name" value="A24_N_bact"/>
    <property type="match status" value="1"/>
</dbReference>
<evidence type="ECO:0000259" key="20">
    <source>
        <dbReference type="Pfam" id="PF01478"/>
    </source>
</evidence>
<evidence type="ECO:0000256" key="14">
    <source>
        <dbReference type="ARBA" id="ARBA00050401"/>
    </source>
</evidence>
<evidence type="ECO:0000256" key="18">
    <source>
        <dbReference type="RuleBase" id="RU003794"/>
    </source>
</evidence>
<gene>
    <name evidence="22" type="primary">pilD</name>
    <name evidence="22" type="ORF">AWOD_I_0409</name>
</gene>
<keyword evidence="3" id="KW-1003">Cell membrane</keyword>
<evidence type="ECO:0000313" key="23">
    <source>
        <dbReference type="Proteomes" id="UP000032427"/>
    </source>
</evidence>
<keyword evidence="9 18" id="KW-0812">Transmembrane</keyword>
<evidence type="ECO:0000256" key="7">
    <source>
        <dbReference type="ARBA" id="ARBA00022679"/>
    </source>
</evidence>
<keyword evidence="5 18" id="KW-0489">Methyltransferase</keyword>
<keyword evidence="11 19" id="KW-1133">Transmembrane helix</keyword>
<evidence type="ECO:0000256" key="13">
    <source>
        <dbReference type="ARBA" id="ARBA00023268"/>
    </source>
</evidence>
<evidence type="ECO:0000256" key="15">
    <source>
        <dbReference type="ARBA" id="ARBA00067082"/>
    </source>
</evidence>
<dbReference type="FunFam" id="1.20.120.1220:FF:000001">
    <property type="entry name" value="Type 4 prepilin-like proteins leader peptide-processing enzyme"/>
    <property type="match status" value="1"/>
</dbReference>
<evidence type="ECO:0000256" key="5">
    <source>
        <dbReference type="ARBA" id="ARBA00022603"/>
    </source>
</evidence>
<comment type="subcellular location">
    <subcellularLocation>
        <location evidence="1">Cell inner membrane</location>
        <topology evidence="1">Multi-pass membrane protein</topology>
    </subcellularLocation>
    <subcellularLocation>
        <location evidence="18">Cell membrane</location>
        <topology evidence="18">Multi-pass membrane protein</topology>
    </subcellularLocation>
</comment>
<feature type="domain" description="Prepilin type IV endopeptidase peptidase" evidence="20">
    <location>
        <begin position="142"/>
        <end position="251"/>
    </location>
</feature>
<feature type="transmembrane region" description="Helical" evidence="19">
    <location>
        <begin position="165"/>
        <end position="183"/>
    </location>
</feature>
<keyword evidence="8" id="KW-0949">S-adenosyl-L-methionine</keyword>
<evidence type="ECO:0000256" key="2">
    <source>
        <dbReference type="ARBA" id="ARBA00005801"/>
    </source>
</evidence>
<dbReference type="Pfam" id="PF01478">
    <property type="entry name" value="Peptidase_A24"/>
    <property type="match status" value="1"/>
</dbReference>
<dbReference type="EC" id="3.4.23.43" evidence="15 18"/>
<feature type="transmembrane region" description="Helical" evidence="19">
    <location>
        <begin position="189"/>
        <end position="210"/>
    </location>
</feature>
<dbReference type="PRINTS" id="PR00864">
    <property type="entry name" value="PREPILNPTASE"/>
</dbReference>
<dbReference type="GO" id="GO:0004190">
    <property type="term" value="F:aspartic-type endopeptidase activity"/>
    <property type="evidence" value="ECO:0007669"/>
    <property type="project" value="UniProtKB-EC"/>
</dbReference>
<keyword evidence="23" id="KW-1185">Reference proteome</keyword>
<dbReference type="OrthoDB" id="9789291at2"/>
<dbReference type="InterPro" id="IPR050882">
    <property type="entry name" value="Prepilin_peptidase/N-MTase"/>
</dbReference>
<evidence type="ECO:0000256" key="1">
    <source>
        <dbReference type="ARBA" id="ARBA00004429"/>
    </source>
</evidence>
<name>A0A090IMK3_9GAMM</name>
<dbReference type="InterPro" id="IPR010627">
    <property type="entry name" value="Prepilin_pept_A24_N"/>
</dbReference>
<evidence type="ECO:0000256" key="11">
    <source>
        <dbReference type="ARBA" id="ARBA00022989"/>
    </source>
</evidence>
<feature type="transmembrane region" description="Helical" evidence="19">
    <location>
        <begin position="264"/>
        <end position="282"/>
    </location>
</feature>
<evidence type="ECO:0000256" key="8">
    <source>
        <dbReference type="ARBA" id="ARBA00022691"/>
    </source>
</evidence>
<dbReference type="PANTHER" id="PTHR30487:SF0">
    <property type="entry name" value="PREPILIN LEADER PEPTIDASE_N-METHYLTRANSFERASE-RELATED"/>
    <property type="match status" value="1"/>
</dbReference>
<dbReference type="InterPro" id="IPR000045">
    <property type="entry name" value="Prepilin_IV_endopep_pep"/>
</dbReference>
<evidence type="ECO:0000313" key="22">
    <source>
        <dbReference type="EMBL" id="CED70503.1"/>
    </source>
</evidence>
<dbReference type="PATRIC" id="fig|80852.17.peg.416"/>
<evidence type="ECO:0000256" key="17">
    <source>
        <dbReference type="RuleBase" id="RU003793"/>
    </source>
</evidence>
<protein>
    <recommendedName>
        <fullName evidence="16 18">Prepilin leader peptidase/N-methyltransferase</fullName>
        <ecNumber evidence="18">2.1.1.-</ecNumber>
        <ecNumber evidence="15 18">3.4.23.43</ecNumber>
    </recommendedName>
</protein>
<reference evidence="23" key="1">
    <citation type="submission" date="2014-09" db="EMBL/GenBank/DDBJ databases">
        <authorList>
            <person name="Hjerde E."/>
        </authorList>
    </citation>
    <scope>NUCLEOTIDE SEQUENCE [LARGE SCALE GENOMIC DNA]</scope>
    <source>
        <strain evidence="23">06/09/139</strain>
    </source>
</reference>
<evidence type="ECO:0000256" key="19">
    <source>
        <dbReference type="SAM" id="Phobius"/>
    </source>
</evidence>
<dbReference type="EMBL" id="LN554846">
    <property type="protein sequence ID" value="CED70503.1"/>
    <property type="molecule type" value="Genomic_DNA"/>
</dbReference>
<dbReference type="Gene3D" id="1.20.120.1220">
    <property type="match status" value="1"/>
</dbReference>
<accession>A0A090IMK3</accession>
<sequence>MAAFDYYPWLFPLFATLFGLLIGSFLNVVIYRLPIMMEKEWKKECIECFPDLNPESKASKKSTNEEVFNLSVPRSRCPKCNTQIKFYDNIPVISWLLLKGKCRQCSTPISFRYPAIELLSGAMCFTVSYLLPFSYFAIAAVLFTLVLIALTFIDIDTMLLPDQITLPLLWSGLYLALVGWSSVSLIDSVIGAMAGYLILWSIYWGFKLLTGKEGMGYGDFKLLAAIGAWLGWQQLPLVVLVSSIVGAIIGIIMLKSQKKGLDKAIPFGPYLAIAGWICLLWGEKIGQWYFSEILGLPL</sequence>
<feature type="transmembrane region" description="Helical" evidence="19">
    <location>
        <begin position="135"/>
        <end position="153"/>
    </location>
</feature>
<evidence type="ECO:0000256" key="16">
    <source>
        <dbReference type="ARBA" id="ARBA00071870"/>
    </source>
</evidence>
<evidence type="ECO:0000256" key="10">
    <source>
        <dbReference type="ARBA" id="ARBA00022801"/>
    </source>
</evidence>
<dbReference type="GO" id="GO:0006465">
    <property type="term" value="P:signal peptide processing"/>
    <property type="evidence" value="ECO:0007669"/>
    <property type="project" value="TreeGrafter"/>
</dbReference>
<dbReference type="EC" id="2.1.1.-" evidence="18"/>
<evidence type="ECO:0000259" key="21">
    <source>
        <dbReference type="Pfam" id="PF06750"/>
    </source>
</evidence>
<evidence type="ECO:0000256" key="12">
    <source>
        <dbReference type="ARBA" id="ARBA00023136"/>
    </source>
</evidence>
<dbReference type="GO" id="GO:0032259">
    <property type="term" value="P:methylation"/>
    <property type="evidence" value="ECO:0007669"/>
    <property type="project" value="UniProtKB-KW"/>
</dbReference>
<evidence type="ECO:0000256" key="6">
    <source>
        <dbReference type="ARBA" id="ARBA00022670"/>
    </source>
</evidence>
<comment type="similarity">
    <text evidence="2 17">Belongs to the peptidase A24 family.</text>
</comment>
<feature type="transmembrane region" description="Helical" evidence="19">
    <location>
        <begin position="6"/>
        <end position="33"/>
    </location>
</feature>
<feature type="domain" description="Prepilin peptidase A24 N-terminal" evidence="21">
    <location>
        <begin position="17"/>
        <end position="128"/>
    </location>
</feature>
<dbReference type="HOGENOM" id="CLU_057101_0_0_6"/>
<keyword evidence="10 18" id="KW-0378">Hydrolase</keyword>
<organism evidence="22 23">
    <name type="scientific">Aliivibrio wodanis</name>
    <dbReference type="NCBI Taxonomy" id="80852"/>
    <lineage>
        <taxon>Bacteria</taxon>
        <taxon>Pseudomonadati</taxon>
        <taxon>Pseudomonadota</taxon>
        <taxon>Gammaproteobacteria</taxon>
        <taxon>Vibrionales</taxon>
        <taxon>Vibrionaceae</taxon>
        <taxon>Aliivibrio</taxon>
    </lineage>
</organism>
<dbReference type="Proteomes" id="UP000032427">
    <property type="component" value="Chromosome 1"/>
</dbReference>